<protein>
    <submittedName>
        <fullName evidence="2">Uncharacterized protein</fullName>
    </submittedName>
</protein>
<dbReference type="EMBL" id="CAJNOK010049907">
    <property type="protein sequence ID" value="CAF1598067.1"/>
    <property type="molecule type" value="Genomic_DNA"/>
</dbReference>
<sequence>TINKIVSFLGLLKKKRDLDSDQPQLATVDVEVQRIRKDSEIISPPISAISEVRRESNQFRAEILTDGGRSIHEKTKIYRLPQSFPTNITGGVDSVPGENNSLVLAA</sequence>
<dbReference type="EMBL" id="CAJOBA010073607">
    <property type="protein sequence ID" value="CAF4405389.1"/>
    <property type="molecule type" value="Genomic_DNA"/>
</dbReference>
<evidence type="ECO:0000313" key="3">
    <source>
        <dbReference type="Proteomes" id="UP000682733"/>
    </source>
</evidence>
<accession>A0A8S2VMQ2</accession>
<name>A0A8S2VMQ2_9BILA</name>
<reference evidence="2" key="1">
    <citation type="submission" date="2021-02" db="EMBL/GenBank/DDBJ databases">
        <authorList>
            <person name="Nowell W R."/>
        </authorList>
    </citation>
    <scope>NUCLEOTIDE SEQUENCE</scope>
</reference>
<organism evidence="2 3">
    <name type="scientific">Didymodactylos carnosus</name>
    <dbReference type="NCBI Taxonomy" id="1234261"/>
    <lineage>
        <taxon>Eukaryota</taxon>
        <taxon>Metazoa</taxon>
        <taxon>Spiralia</taxon>
        <taxon>Gnathifera</taxon>
        <taxon>Rotifera</taxon>
        <taxon>Eurotatoria</taxon>
        <taxon>Bdelloidea</taxon>
        <taxon>Philodinida</taxon>
        <taxon>Philodinidae</taxon>
        <taxon>Didymodactylos</taxon>
    </lineage>
</organism>
<gene>
    <name evidence="1" type="ORF">OVA965_LOCUS41929</name>
    <name evidence="2" type="ORF">TMI583_LOCUS43708</name>
</gene>
<dbReference type="Proteomes" id="UP000682733">
    <property type="component" value="Unassembled WGS sequence"/>
</dbReference>
<proteinExistence type="predicted"/>
<evidence type="ECO:0000313" key="1">
    <source>
        <dbReference type="EMBL" id="CAF1598067.1"/>
    </source>
</evidence>
<feature type="non-terminal residue" evidence="2">
    <location>
        <position position="1"/>
    </location>
</feature>
<evidence type="ECO:0000313" key="2">
    <source>
        <dbReference type="EMBL" id="CAF4405389.1"/>
    </source>
</evidence>
<dbReference type="Proteomes" id="UP000677228">
    <property type="component" value="Unassembled WGS sequence"/>
</dbReference>
<dbReference type="AlphaFoldDB" id="A0A8S2VMQ2"/>
<feature type="non-terminal residue" evidence="2">
    <location>
        <position position="106"/>
    </location>
</feature>
<comment type="caution">
    <text evidence="2">The sequence shown here is derived from an EMBL/GenBank/DDBJ whole genome shotgun (WGS) entry which is preliminary data.</text>
</comment>